<evidence type="ECO:0000256" key="1">
    <source>
        <dbReference type="ARBA" id="ARBA00005979"/>
    </source>
</evidence>
<keyword evidence="4" id="KW-0560">Oxidoreductase</keyword>
<proteinExistence type="inferred from homology"/>
<dbReference type="PANTHER" id="PTHR43656:SF2">
    <property type="entry name" value="BINDING OXIDOREDUCTASE, PUTATIVE (AFU_ORTHOLOGUE AFUA_2G08260)-RELATED"/>
    <property type="match status" value="1"/>
</dbReference>
<name>A0A9X0BG52_9EURO</name>
<dbReference type="PANTHER" id="PTHR43656">
    <property type="entry name" value="BINDING OXIDOREDUCTASE, PUTATIVE (AFU_ORTHOLOGUE AFUA_2G08260)-RELATED"/>
    <property type="match status" value="1"/>
</dbReference>
<keyword evidence="6" id="KW-1185">Reference proteome</keyword>
<sequence length="109" mass="12171">MSASHISPLAQPITLKLSGKITRNRLYRTPLSEYASTNDENNVENCGKPMDRYASRAVIGTTGGWRDSHRMSEAVERGDIDMCGLGRPLREDPDIVNKVLRGEVRRSNL</sequence>
<comment type="caution">
    <text evidence="5">The sequence shown here is derived from an EMBL/GenBank/DDBJ whole genome shotgun (WGS) entry which is preliminary data.</text>
</comment>
<evidence type="ECO:0000313" key="5">
    <source>
        <dbReference type="EMBL" id="KAJ5456538.1"/>
    </source>
</evidence>
<comment type="similarity">
    <text evidence="1">Belongs to the NADH:flavin oxidoreductase/NADH oxidase family.</text>
</comment>
<keyword evidence="2" id="KW-0285">Flavoprotein</keyword>
<evidence type="ECO:0000256" key="2">
    <source>
        <dbReference type="ARBA" id="ARBA00022630"/>
    </source>
</evidence>
<dbReference type="Gene3D" id="3.20.20.70">
    <property type="entry name" value="Aldolase class I"/>
    <property type="match status" value="1"/>
</dbReference>
<reference evidence="5" key="2">
    <citation type="journal article" date="2023" name="IMA Fungus">
        <title>Comparative genomic study of the Penicillium genus elucidates a diverse pangenome and 15 lateral gene transfer events.</title>
        <authorList>
            <person name="Petersen C."/>
            <person name="Sorensen T."/>
            <person name="Nielsen M.R."/>
            <person name="Sondergaard T.E."/>
            <person name="Sorensen J.L."/>
            <person name="Fitzpatrick D.A."/>
            <person name="Frisvad J.C."/>
            <person name="Nielsen K.L."/>
        </authorList>
    </citation>
    <scope>NUCLEOTIDE SEQUENCE</scope>
    <source>
        <strain evidence="5">IBT 17660</strain>
    </source>
</reference>
<keyword evidence="3" id="KW-0288">FMN</keyword>
<organism evidence="5 6">
    <name type="scientific">Penicillium desertorum</name>
    <dbReference type="NCBI Taxonomy" id="1303715"/>
    <lineage>
        <taxon>Eukaryota</taxon>
        <taxon>Fungi</taxon>
        <taxon>Dikarya</taxon>
        <taxon>Ascomycota</taxon>
        <taxon>Pezizomycotina</taxon>
        <taxon>Eurotiomycetes</taxon>
        <taxon>Eurotiomycetidae</taxon>
        <taxon>Eurotiales</taxon>
        <taxon>Aspergillaceae</taxon>
        <taxon>Penicillium</taxon>
    </lineage>
</organism>
<evidence type="ECO:0008006" key="7">
    <source>
        <dbReference type="Google" id="ProtNLM"/>
    </source>
</evidence>
<accession>A0A9X0BG52</accession>
<dbReference type="SUPFAM" id="SSF51395">
    <property type="entry name" value="FMN-linked oxidoreductases"/>
    <property type="match status" value="1"/>
</dbReference>
<dbReference type="InterPro" id="IPR051799">
    <property type="entry name" value="NADH_flavin_oxidoreductase"/>
</dbReference>
<evidence type="ECO:0000256" key="3">
    <source>
        <dbReference type="ARBA" id="ARBA00022643"/>
    </source>
</evidence>
<evidence type="ECO:0000313" key="6">
    <source>
        <dbReference type="Proteomes" id="UP001147760"/>
    </source>
</evidence>
<dbReference type="OrthoDB" id="1663137at2759"/>
<gene>
    <name evidence="5" type="ORF">N7530_011812</name>
</gene>
<dbReference type="GO" id="GO:0016491">
    <property type="term" value="F:oxidoreductase activity"/>
    <property type="evidence" value="ECO:0007669"/>
    <property type="project" value="UniProtKB-KW"/>
</dbReference>
<dbReference type="Proteomes" id="UP001147760">
    <property type="component" value="Unassembled WGS sequence"/>
</dbReference>
<reference evidence="5" key="1">
    <citation type="submission" date="2022-12" db="EMBL/GenBank/DDBJ databases">
        <authorList>
            <person name="Petersen C."/>
        </authorList>
    </citation>
    <scope>NUCLEOTIDE SEQUENCE</scope>
    <source>
        <strain evidence="5">IBT 17660</strain>
    </source>
</reference>
<dbReference type="AlphaFoldDB" id="A0A9X0BG52"/>
<protein>
    <recommendedName>
        <fullName evidence="7">NADH:flavin oxidoreductase/NADH oxidase N-terminal domain-containing protein</fullName>
    </recommendedName>
</protein>
<evidence type="ECO:0000256" key="4">
    <source>
        <dbReference type="ARBA" id="ARBA00023002"/>
    </source>
</evidence>
<dbReference type="EMBL" id="JAPWDO010000009">
    <property type="protein sequence ID" value="KAJ5456538.1"/>
    <property type="molecule type" value="Genomic_DNA"/>
</dbReference>
<dbReference type="InterPro" id="IPR013785">
    <property type="entry name" value="Aldolase_TIM"/>
</dbReference>